<dbReference type="Gene3D" id="3.90.110.10">
    <property type="entry name" value="Lactate dehydrogenase/glycoside hydrolase, family 4, C-terminal"/>
    <property type="match status" value="1"/>
</dbReference>
<organism evidence="4">
    <name type="scientific">Medicago truncatula</name>
    <name type="common">Barrel medic</name>
    <name type="synonym">Medicago tribuloides</name>
    <dbReference type="NCBI Taxonomy" id="3880"/>
    <lineage>
        <taxon>Eukaryota</taxon>
        <taxon>Viridiplantae</taxon>
        <taxon>Streptophyta</taxon>
        <taxon>Embryophyta</taxon>
        <taxon>Tracheophyta</taxon>
        <taxon>Spermatophyta</taxon>
        <taxon>Magnoliopsida</taxon>
        <taxon>eudicotyledons</taxon>
        <taxon>Gunneridae</taxon>
        <taxon>Pentapetalae</taxon>
        <taxon>rosids</taxon>
        <taxon>fabids</taxon>
        <taxon>Fabales</taxon>
        <taxon>Fabaceae</taxon>
        <taxon>Papilionoideae</taxon>
        <taxon>50 kb inversion clade</taxon>
        <taxon>NPAAA clade</taxon>
        <taxon>Hologalegina</taxon>
        <taxon>IRL clade</taxon>
        <taxon>Trifolieae</taxon>
        <taxon>Medicago</taxon>
    </lineage>
</organism>
<feature type="domain" description="Lactate/malate dehydrogenase C-terminal" evidence="3">
    <location>
        <begin position="27"/>
        <end position="84"/>
    </location>
</feature>
<evidence type="ECO:0000256" key="1">
    <source>
        <dbReference type="ARBA" id="ARBA00023002"/>
    </source>
</evidence>
<dbReference type="Pfam" id="PF02866">
    <property type="entry name" value="Ldh_1_C"/>
    <property type="match status" value="1"/>
</dbReference>
<dbReference type="EMBL" id="AC149207">
    <property type="protein sequence ID" value="ABN09754.1"/>
    <property type="molecule type" value="Genomic_DNA"/>
</dbReference>
<proteinExistence type="predicted"/>
<reference evidence="4" key="1">
    <citation type="submission" date="2005-04" db="EMBL/GenBank/DDBJ databases">
        <authorList>
            <person name="Town C.D."/>
        </authorList>
    </citation>
    <scope>NUCLEOTIDE SEQUENCE</scope>
</reference>
<dbReference type="AlphaFoldDB" id="A2Q223"/>
<gene>
    <name evidence="4" type="ORF">MtrDRAFT_AC149207g15v2</name>
</gene>
<accession>A2Q223</accession>
<dbReference type="SUPFAM" id="SSF56327">
    <property type="entry name" value="LDH C-terminal domain-like"/>
    <property type="match status" value="1"/>
</dbReference>
<dbReference type="PANTHER" id="PTHR11540:SF52">
    <property type="entry name" value="MALATE DEHYDROGENASE 2, PEROXISOMAL"/>
    <property type="match status" value="1"/>
</dbReference>
<dbReference type="InterPro" id="IPR022383">
    <property type="entry name" value="Lactate/malate_DH_C"/>
</dbReference>
<protein>
    <submittedName>
        <fullName evidence="4">Lactate/malate dehydrogenase, alpha/beta C-terminal domain containing protein</fullName>
    </submittedName>
</protein>
<dbReference type="InterPro" id="IPR015955">
    <property type="entry name" value="Lactate_DH/Glyco_Ohase_4_C"/>
</dbReference>
<evidence type="ECO:0000313" key="4">
    <source>
        <dbReference type="EMBL" id="ABN09754.1"/>
    </source>
</evidence>
<dbReference type="PANTHER" id="PTHR11540">
    <property type="entry name" value="MALATE AND LACTATE DEHYDROGENASE"/>
    <property type="match status" value="1"/>
</dbReference>
<name>A2Q223_MEDTR</name>
<keyword evidence="2" id="KW-0520">NAD</keyword>
<evidence type="ECO:0000256" key="2">
    <source>
        <dbReference type="ARBA" id="ARBA00023027"/>
    </source>
</evidence>
<reference evidence="4" key="2">
    <citation type="submission" date="2007-03" db="EMBL/GenBank/DDBJ databases">
        <authorList>
            <consortium name="The International Medicago Genome Annotation Group"/>
        </authorList>
    </citation>
    <scope>NUCLEOTIDE SEQUENCE</scope>
</reference>
<evidence type="ECO:0000259" key="3">
    <source>
        <dbReference type="Pfam" id="PF02866"/>
    </source>
</evidence>
<dbReference type="GO" id="GO:0016616">
    <property type="term" value="F:oxidoreductase activity, acting on the CH-OH group of donors, NAD or NADP as acceptor"/>
    <property type="evidence" value="ECO:0007669"/>
    <property type="project" value="InterPro"/>
</dbReference>
<keyword evidence="1" id="KW-0560">Oxidoreductase</keyword>
<sequence length="205" mass="23233">MTFVIVTGSNEGPHSYSYLNQEKKSTEVLGVDPREVDVPVVGGHAGVTILPLLSQAKSPSSFTAEETEYLTNRIQNGGTEVVESQLMEECEEGDEGMKDRNVDKLVAYYNWLEKPCEILEGKEEKEPIVDLGPMLIKEIGYELYRYIMLIDAALNQFEIMVHKKNEKLCLTHGVNELNNTYNLKFGEDYIGMCSPKNFCDYCLWT</sequence>